<accession>A0A5M9J6G0</accession>
<dbReference type="Proteomes" id="UP000322873">
    <property type="component" value="Unassembled WGS sequence"/>
</dbReference>
<organism evidence="1 2">
    <name type="scientific">Monilinia fructicola</name>
    <name type="common">Brown rot fungus</name>
    <name type="synonym">Ciboria fructicola</name>
    <dbReference type="NCBI Taxonomy" id="38448"/>
    <lineage>
        <taxon>Eukaryota</taxon>
        <taxon>Fungi</taxon>
        <taxon>Dikarya</taxon>
        <taxon>Ascomycota</taxon>
        <taxon>Pezizomycotina</taxon>
        <taxon>Leotiomycetes</taxon>
        <taxon>Helotiales</taxon>
        <taxon>Sclerotiniaceae</taxon>
        <taxon>Monilinia</taxon>
    </lineage>
</organism>
<comment type="caution">
    <text evidence="1">The sequence shown here is derived from an EMBL/GenBank/DDBJ whole genome shotgun (WGS) entry which is preliminary data.</text>
</comment>
<reference evidence="1 2" key="1">
    <citation type="submission" date="2019-06" db="EMBL/GenBank/DDBJ databases">
        <title>Genome Sequence of the Brown Rot Fungal Pathogen Monilinia fructicola.</title>
        <authorList>
            <person name="De Miccolis Angelini R.M."/>
            <person name="Landi L."/>
            <person name="Abate D."/>
            <person name="Pollastro S."/>
            <person name="Romanazzi G."/>
            <person name="Faretra F."/>
        </authorList>
    </citation>
    <scope>NUCLEOTIDE SEQUENCE [LARGE SCALE GENOMIC DNA]</scope>
    <source>
        <strain evidence="1 2">Mfrc123</strain>
    </source>
</reference>
<dbReference type="EMBL" id="VICG01000015">
    <property type="protein sequence ID" value="KAA8564681.1"/>
    <property type="molecule type" value="Genomic_DNA"/>
</dbReference>
<evidence type="ECO:0000313" key="1">
    <source>
        <dbReference type="EMBL" id="KAA8564681.1"/>
    </source>
</evidence>
<protein>
    <submittedName>
        <fullName evidence="1">Uncharacterized protein</fullName>
    </submittedName>
</protein>
<evidence type="ECO:0000313" key="2">
    <source>
        <dbReference type="Proteomes" id="UP000322873"/>
    </source>
</evidence>
<dbReference type="AlphaFoldDB" id="A0A5M9J6G0"/>
<proteinExistence type="predicted"/>
<gene>
    <name evidence="1" type="ORF">EYC84_011586</name>
</gene>
<sequence length="85" mass="9705">MPVLAYHVQFDVSTVVIDSFGDSIIHLVPRRPVASFYNKISFIQHDTIYTGTTTWHAGKKTAHNRSHTTHPFLNRLCYNSIQAHP</sequence>
<name>A0A5M9J6G0_MONFR</name>
<keyword evidence="2" id="KW-1185">Reference proteome</keyword>